<dbReference type="GO" id="GO:0019693">
    <property type="term" value="P:ribose phosphate metabolic process"/>
    <property type="evidence" value="ECO:0007669"/>
    <property type="project" value="TreeGrafter"/>
</dbReference>
<reference evidence="5" key="1">
    <citation type="journal article" date="2008" name="J. Bacteriol.">
        <title>Genome sequence of Thermofilum pendens reveals an exceptional loss of biosynthetic pathways without genome reduction.</title>
        <authorList>
            <person name="Anderson I."/>
            <person name="Rodriguez J."/>
            <person name="Susanti D."/>
            <person name="Porat I."/>
            <person name="Reich C."/>
            <person name="Ulrich L.E."/>
            <person name="Elkins J.G."/>
            <person name="Mavromatis K."/>
            <person name="Lykidis A."/>
            <person name="Kim E."/>
            <person name="Thompson L.S."/>
            <person name="Nolan M."/>
            <person name="Land M."/>
            <person name="Copeland A."/>
            <person name="Lapidus A."/>
            <person name="Lucas S."/>
            <person name="Detter C."/>
            <person name="Zhulin I.B."/>
            <person name="Olsen G.J."/>
            <person name="Whitman W."/>
            <person name="Mukhopadhyay B."/>
            <person name="Bristow J."/>
            <person name="Kyrpides N."/>
        </authorList>
    </citation>
    <scope>NUCLEOTIDE SEQUENCE [LARGE SCALE GENOMIC DNA]</scope>
    <source>
        <strain evidence="5">DSM 2475 / Hrk 5</strain>
    </source>
</reference>
<evidence type="ECO:0000313" key="4">
    <source>
        <dbReference type="EMBL" id="ABL79163.1"/>
    </source>
</evidence>
<sequence>MTGEPRVLRDELLCEGRRVKLYRRVVSAGDAEVEKDYVAFGESVVVVPVLEGGALVFVRQWRPAINRWIVELPAGRVELGEGVLEAAGRELEEETGFKAGALREVGSFYVSPGYSDELIHVVVAERLVAAKAHPEPGEVLSVVVMRPEEYLSRVGRESLDLKTVAAIHLYLGGSR</sequence>
<dbReference type="InterPro" id="IPR020084">
    <property type="entry name" value="NUDIX_hydrolase_CS"/>
</dbReference>
<dbReference type="RefSeq" id="WP_011753428.1">
    <property type="nucleotide sequence ID" value="NC_008698.1"/>
</dbReference>
<gene>
    <name evidence="4" type="ordered locus">Tpen_1768</name>
</gene>
<evidence type="ECO:0000259" key="3">
    <source>
        <dbReference type="PROSITE" id="PS51462"/>
    </source>
</evidence>
<dbReference type="PANTHER" id="PTHR11839">
    <property type="entry name" value="UDP/ADP-SUGAR PYROPHOSPHATASE"/>
    <property type="match status" value="1"/>
</dbReference>
<dbReference type="STRING" id="368408.Tpen_1768"/>
<dbReference type="Pfam" id="PF00293">
    <property type="entry name" value="NUDIX"/>
    <property type="match status" value="1"/>
</dbReference>
<keyword evidence="2 4" id="KW-0378">Hydrolase</keyword>
<dbReference type="SUPFAM" id="SSF55811">
    <property type="entry name" value="Nudix"/>
    <property type="match status" value="1"/>
</dbReference>
<feature type="domain" description="Nudix hydrolase" evidence="3">
    <location>
        <begin position="39"/>
        <end position="167"/>
    </location>
</feature>
<accession>A1S133</accession>
<dbReference type="CDD" id="cd03424">
    <property type="entry name" value="NUDIX_ADPRase_Nudt5_UGPPase_Nudt14"/>
    <property type="match status" value="1"/>
</dbReference>
<dbReference type="HOGENOM" id="CLU_062658_5_2_2"/>
<evidence type="ECO:0000313" key="5">
    <source>
        <dbReference type="Proteomes" id="UP000000641"/>
    </source>
</evidence>
<evidence type="ECO:0000256" key="2">
    <source>
        <dbReference type="ARBA" id="ARBA00022801"/>
    </source>
</evidence>
<dbReference type="GeneID" id="4601945"/>
<dbReference type="GO" id="GO:0006753">
    <property type="term" value="P:nucleoside phosphate metabolic process"/>
    <property type="evidence" value="ECO:0007669"/>
    <property type="project" value="TreeGrafter"/>
</dbReference>
<dbReference type="PANTHER" id="PTHR11839:SF18">
    <property type="entry name" value="NUDIX HYDROLASE DOMAIN-CONTAINING PROTEIN"/>
    <property type="match status" value="1"/>
</dbReference>
<proteinExistence type="predicted"/>
<dbReference type="EMBL" id="CP000505">
    <property type="protein sequence ID" value="ABL79163.1"/>
    <property type="molecule type" value="Genomic_DNA"/>
</dbReference>
<dbReference type="Gene3D" id="3.90.79.10">
    <property type="entry name" value="Nucleoside Triphosphate Pyrophosphohydrolase"/>
    <property type="match status" value="1"/>
</dbReference>
<dbReference type="GO" id="GO:0016787">
    <property type="term" value="F:hydrolase activity"/>
    <property type="evidence" value="ECO:0007669"/>
    <property type="project" value="UniProtKB-KW"/>
</dbReference>
<dbReference type="OrthoDB" id="104705at2157"/>
<dbReference type="KEGG" id="tpe:Tpen_1768"/>
<organism evidence="4 5">
    <name type="scientific">Thermofilum pendens (strain DSM 2475 / Hrk 5)</name>
    <dbReference type="NCBI Taxonomy" id="368408"/>
    <lineage>
        <taxon>Archaea</taxon>
        <taxon>Thermoproteota</taxon>
        <taxon>Thermoprotei</taxon>
        <taxon>Thermofilales</taxon>
        <taxon>Thermofilaceae</taxon>
        <taxon>Thermofilum</taxon>
    </lineage>
</organism>
<dbReference type="EnsemblBacteria" id="ABL79163">
    <property type="protein sequence ID" value="ABL79163"/>
    <property type="gene ID" value="Tpen_1768"/>
</dbReference>
<dbReference type="PROSITE" id="PS51462">
    <property type="entry name" value="NUDIX"/>
    <property type="match status" value="1"/>
</dbReference>
<dbReference type="InterPro" id="IPR000086">
    <property type="entry name" value="NUDIX_hydrolase_dom"/>
</dbReference>
<keyword evidence="5" id="KW-1185">Reference proteome</keyword>
<dbReference type="AlphaFoldDB" id="A1S133"/>
<dbReference type="PROSITE" id="PS00893">
    <property type="entry name" value="NUDIX_BOX"/>
    <property type="match status" value="1"/>
</dbReference>
<comment type="cofactor">
    <cofactor evidence="1">
        <name>Mg(2+)</name>
        <dbReference type="ChEBI" id="CHEBI:18420"/>
    </cofactor>
</comment>
<dbReference type="Proteomes" id="UP000000641">
    <property type="component" value="Chromosome"/>
</dbReference>
<dbReference type="eggNOG" id="arCOG01073">
    <property type="taxonomic scope" value="Archaea"/>
</dbReference>
<dbReference type="InterPro" id="IPR015797">
    <property type="entry name" value="NUDIX_hydrolase-like_dom_sf"/>
</dbReference>
<name>A1S133_THEPD</name>
<protein>
    <submittedName>
        <fullName evidence="4">NUDIX hydrolase</fullName>
    </submittedName>
</protein>
<evidence type="ECO:0000256" key="1">
    <source>
        <dbReference type="ARBA" id="ARBA00001946"/>
    </source>
</evidence>